<gene>
    <name evidence="2" type="ORF">IMCC3135_02645</name>
</gene>
<dbReference type="OrthoDB" id="193443at2"/>
<keyword evidence="1" id="KW-1133">Transmembrane helix</keyword>
<dbReference type="Proteomes" id="UP000250079">
    <property type="component" value="Chromosome"/>
</dbReference>
<name>A0A2Z2NH79_9GAMM</name>
<dbReference type="RefSeq" id="WP_088916164.1">
    <property type="nucleotide sequence ID" value="NZ_CP018632.1"/>
</dbReference>
<dbReference type="KEGG" id="gai:IMCC3135_02645"/>
<keyword evidence="1" id="KW-0472">Membrane</keyword>
<dbReference type="AlphaFoldDB" id="A0A2Z2NH79"/>
<sequence length="133" mass="14777">MLTLTYATYILLVILITVLVARTLSKNGSIFLVDGFGGNEALANSINHLLVVGFYLINLGFALLQLETRRSIEDLDQALVFLSSKLGFVLLILGLAHFFNLFVISRFKTTQQNRMELRKMVEGQQIAPATTDA</sequence>
<feature type="transmembrane region" description="Helical" evidence="1">
    <location>
        <begin position="46"/>
        <end position="66"/>
    </location>
</feature>
<protein>
    <submittedName>
        <fullName evidence="2">Uncharacterized protein</fullName>
    </submittedName>
</protein>
<dbReference type="EMBL" id="CP018632">
    <property type="protein sequence ID" value="ASJ70642.1"/>
    <property type="molecule type" value="Genomic_DNA"/>
</dbReference>
<evidence type="ECO:0000313" key="3">
    <source>
        <dbReference type="Proteomes" id="UP000250079"/>
    </source>
</evidence>
<accession>A0A2Z2NH79</accession>
<reference evidence="2 3" key="1">
    <citation type="submission" date="2016-12" db="EMBL/GenBank/DDBJ databases">
        <authorList>
            <person name="Song W.-J."/>
            <person name="Kurnit D.M."/>
        </authorList>
    </citation>
    <scope>NUCLEOTIDE SEQUENCE [LARGE SCALE GENOMIC DNA]</scope>
    <source>
        <strain evidence="2 3">IMCC3135</strain>
    </source>
</reference>
<proteinExistence type="predicted"/>
<keyword evidence="1" id="KW-0812">Transmembrane</keyword>
<evidence type="ECO:0000313" key="2">
    <source>
        <dbReference type="EMBL" id="ASJ70642.1"/>
    </source>
</evidence>
<evidence type="ECO:0000256" key="1">
    <source>
        <dbReference type="SAM" id="Phobius"/>
    </source>
</evidence>
<organism evidence="2 3">
    <name type="scientific">Granulosicoccus antarcticus IMCC3135</name>
    <dbReference type="NCBI Taxonomy" id="1192854"/>
    <lineage>
        <taxon>Bacteria</taxon>
        <taxon>Pseudomonadati</taxon>
        <taxon>Pseudomonadota</taxon>
        <taxon>Gammaproteobacteria</taxon>
        <taxon>Chromatiales</taxon>
        <taxon>Granulosicoccaceae</taxon>
        <taxon>Granulosicoccus</taxon>
    </lineage>
</organism>
<feature type="transmembrane region" description="Helical" evidence="1">
    <location>
        <begin position="6"/>
        <end position="25"/>
    </location>
</feature>
<feature type="transmembrane region" description="Helical" evidence="1">
    <location>
        <begin position="86"/>
        <end position="105"/>
    </location>
</feature>
<keyword evidence="3" id="KW-1185">Reference proteome</keyword>